<proteinExistence type="inferred from homology"/>
<dbReference type="GO" id="GO:0016740">
    <property type="term" value="F:transferase activity"/>
    <property type="evidence" value="ECO:0007669"/>
    <property type="project" value="UniProtKB-KW"/>
</dbReference>
<evidence type="ECO:0000313" key="4">
    <source>
        <dbReference type="Proteomes" id="UP000267517"/>
    </source>
</evidence>
<dbReference type="Proteomes" id="UP000267517">
    <property type="component" value="Chromosome I"/>
</dbReference>
<dbReference type="SUPFAM" id="SSF53448">
    <property type="entry name" value="Nucleotide-diphospho-sugar transferases"/>
    <property type="match status" value="1"/>
</dbReference>
<dbReference type="PANTHER" id="PTHR43630:SF2">
    <property type="entry name" value="GLYCOSYLTRANSFERASE"/>
    <property type="match status" value="1"/>
</dbReference>
<dbReference type="CDD" id="cd02511">
    <property type="entry name" value="Beta4Glucosyltransferase"/>
    <property type="match status" value="1"/>
</dbReference>
<gene>
    <name evidence="3" type="ORF">PMEL1_01397</name>
</gene>
<dbReference type="InterPro" id="IPR029044">
    <property type="entry name" value="Nucleotide-diphossugar_trans"/>
</dbReference>
<organism evidence="3 4">
    <name type="scientific">Prevotella melaninogenica</name>
    <dbReference type="NCBI Taxonomy" id="28132"/>
    <lineage>
        <taxon>Bacteria</taxon>
        <taxon>Pseudomonadati</taxon>
        <taxon>Bacteroidota</taxon>
        <taxon>Bacteroidia</taxon>
        <taxon>Bacteroidales</taxon>
        <taxon>Prevotellaceae</taxon>
        <taxon>Prevotella</taxon>
    </lineage>
</organism>
<dbReference type="AlphaFoldDB" id="A0A250KID9"/>
<evidence type="ECO:0000256" key="1">
    <source>
        <dbReference type="ARBA" id="ARBA00038494"/>
    </source>
</evidence>
<dbReference type="Gene3D" id="3.90.550.10">
    <property type="entry name" value="Spore Coat Polysaccharide Biosynthesis Protein SpsA, Chain A"/>
    <property type="match status" value="1"/>
</dbReference>
<keyword evidence="3" id="KW-0808">Transferase</keyword>
<reference evidence="3 4" key="1">
    <citation type="submission" date="2017-05" db="EMBL/GenBank/DDBJ databases">
        <title>whole genome sequence of Prevotella melaninogenica GAI 07411.</title>
        <authorList>
            <person name="Kondo Y."/>
            <person name="Hoshino T."/>
        </authorList>
    </citation>
    <scope>NUCLEOTIDE SEQUENCE [LARGE SCALE GENOMIC DNA]</scope>
    <source>
        <strain evidence="3 4">GAI 07411</strain>
    </source>
</reference>
<dbReference type="RefSeq" id="WP_120174555.1">
    <property type="nucleotide sequence ID" value="NZ_AP018049.1"/>
</dbReference>
<name>A0A250KID9_9BACT</name>
<dbReference type="InterPro" id="IPR001173">
    <property type="entry name" value="Glyco_trans_2-like"/>
</dbReference>
<evidence type="ECO:0000259" key="2">
    <source>
        <dbReference type="Pfam" id="PF00535"/>
    </source>
</evidence>
<accession>A0A250KID9</accession>
<dbReference type="PANTHER" id="PTHR43630">
    <property type="entry name" value="POLY-BETA-1,6-N-ACETYL-D-GLUCOSAMINE SYNTHASE"/>
    <property type="match status" value="1"/>
</dbReference>
<sequence>MEKKEISVVINTYNAEKFLQRVLDSVKDFDEVVICDMESTDHTVEIAQRAGCKVVTFPKGNHTCAEPARTFAIQSAKSPWVLVVDADELVTPELRTYLYQHINKPNSARGLYIPRQNRFMNTPKKGFSKDYQLRFFIREGTVWPPYIHSIPQVQGPIEHINNHLYNVQLIHLAENYLSDMLEKCNRYTTNEVLKKQGKNYGVGVLLFRPFWRFFKSYFMNGEIRNGVTGFIDSVMTGFYQFMIVAKVIEARIKKQSEDEQK</sequence>
<comment type="similarity">
    <text evidence="1">Belongs to the glycosyltransferase 2 family. WaaE/KdtX subfamily.</text>
</comment>
<protein>
    <submittedName>
        <fullName evidence="3">Glycosyl transferase</fullName>
    </submittedName>
</protein>
<dbReference type="Pfam" id="PF00535">
    <property type="entry name" value="Glycos_transf_2"/>
    <property type="match status" value="1"/>
</dbReference>
<dbReference type="EMBL" id="AP018049">
    <property type="protein sequence ID" value="BBA29459.1"/>
    <property type="molecule type" value="Genomic_DNA"/>
</dbReference>
<dbReference type="OrthoDB" id="9815923at2"/>
<evidence type="ECO:0000313" key="3">
    <source>
        <dbReference type="EMBL" id="BBA29459.1"/>
    </source>
</evidence>
<feature type="domain" description="Glycosyltransferase 2-like" evidence="2">
    <location>
        <begin position="7"/>
        <end position="107"/>
    </location>
</feature>